<sequence length="88" mass="10470">MEQNDINIHQLTDEIYQILHKRVDKLGIAYGIVTEFSYNPEEPTSWTISIEDSEIVLTSDMLFQYMKQHQNLEDTLTGFMHDHFPYFN</sequence>
<accession>A0ACC4ZXR1</accession>
<comment type="caution">
    <text evidence="1">The sequence shown here is derived from an EMBL/GenBank/DDBJ whole genome shotgun (WGS) entry which is preliminary data.</text>
</comment>
<dbReference type="Proteomes" id="UP000074866">
    <property type="component" value="Unassembled WGS sequence"/>
</dbReference>
<reference evidence="1 2" key="1">
    <citation type="journal article" date="2016" name="Front. Microbiol.">
        <title>Genomic Resource of Rice Seed Associated Bacteria.</title>
        <authorList>
            <person name="Midha S."/>
            <person name="Bansal K."/>
            <person name="Sharma S."/>
            <person name="Kumar N."/>
            <person name="Patil P.P."/>
            <person name="Chaudhry V."/>
            <person name="Patil P.B."/>
        </authorList>
    </citation>
    <scope>NUCLEOTIDE SEQUENCE [LARGE SCALE GENOMIC DNA]</scope>
    <source>
        <strain evidence="1 2">NS115</strain>
    </source>
</reference>
<protein>
    <submittedName>
        <fullName evidence="1">Uncharacterized protein</fullName>
    </submittedName>
</protein>
<proteinExistence type="predicted"/>
<evidence type="ECO:0000313" key="1">
    <source>
        <dbReference type="EMBL" id="KTS83347.1"/>
    </source>
</evidence>
<organism evidence="1 2">
    <name type="scientific">Paenibacillus jamilae</name>
    <dbReference type="NCBI Taxonomy" id="114136"/>
    <lineage>
        <taxon>Bacteria</taxon>
        <taxon>Bacillati</taxon>
        <taxon>Bacillota</taxon>
        <taxon>Bacilli</taxon>
        <taxon>Bacillales</taxon>
        <taxon>Paenibacillaceae</taxon>
        <taxon>Paenibacillus</taxon>
    </lineage>
</organism>
<gene>
    <name evidence="1" type="ORF">NS115_07310</name>
</gene>
<dbReference type="EMBL" id="LDRX01000031">
    <property type="protein sequence ID" value="KTS83347.1"/>
    <property type="molecule type" value="Genomic_DNA"/>
</dbReference>
<name>A0ACC4ZXR1_9BACL</name>
<keyword evidence="2" id="KW-1185">Reference proteome</keyword>
<evidence type="ECO:0000313" key="2">
    <source>
        <dbReference type="Proteomes" id="UP000074866"/>
    </source>
</evidence>